<dbReference type="Gene3D" id="3.10.100.10">
    <property type="entry name" value="Mannose-Binding Protein A, subunit A"/>
    <property type="match status" value="1"/>
</dbReference>
<reference evidence="4" key="1">
    <citation type="submission" date="2015-03" db="EMBL/GenBank/DDBJ databases">
        <title>Wuchereria bancrofti Genome Sequencing Papua New Guinea Strain.</title>
        <authorList>
            <person name="Small S.T."/>
            <person name="Serre D."/>
            <person name="Zimmerman P.A."/>
        </authorList>
    </citation>
    <scope>NUCLEOTIDE SEQUENCE [LARGE SCALE GENOMIC DNA]</scope>
    <source>
        <strain evidence="4">pt0022</strain>
    </source>
</reference>
<feature type="region of interest" description="Disordered" evidence="1">
    <location>
        <begin position="356"/>
        <end position="383"/>
    </location>
</feature>
<evidence type="ECO:0000259" key="3">
    <source>
        <dbReference type="PROSITE" id="PS50041"/>
    </source>
</evidence>
<feature type="compositionally biased region" description="Acidic residues" evidence="1">
    <location>
        <begin position="198"/>
        <end position="216"/>
    </location>
</feature>
<name>A0AAF5Q1Q5_WUCBA</name>
<proteinExistence type="predicted"/>
<feature type="chain" id="PRO_5042202955" description="C-type lectin domain-containing protein" evidence="2">
    <location>
        <begin position="16"/>
        <end position="383"/>
    </location>
</feature>
<dbReference type="PROSITE" id="PS00028">
    <property type="entry name" value="ZINC_FINGER_C2H2_1"/>
    <property type="match status" value="1"/>
</dbReference>
<sequence>MFFISAFCLLQFNSGFTNFMPRFAIRTVCNLLDSEIVKIRNKEEAHTAYGLAGGKSFWLGLRRGKRDWYWDTSTYRTRAHFFFWRTGQPDITNDKNCVYAAYAGEWMTADCDNFRSPKIFVCQSEMSSFGVQNPEHPDISDVLEYLQREPVMLRALQEYMREKEQVENLLLTRLEEVERRLEVEGQNGEEPVPQEPAFNEEEAEWAPLPETDDEAENWPSGAEWAPLPDDDSEEPEVPTAPSAVAEPVESIRELVLRTRTINIPVLATRGSLAAATPEKFHPADLGDLPEQLRRELLVPQAEPYTVVQANEESNIVCGICGRQFGTLKGWRIHASRMHKQDGKFLRSLWPLPPAATRIHGRTKDSSGGTSRSRLVPESVCGRG</sequence>
<organism evidence="4 5">
    <name type="scientific">Wuchereria bancrofti</name>
    <dbReference type="NCBI Taxonomy" id="6293"/>
    <lineage>
        <taxon>Eukaryota</taxon>
        <taxon>Metazoa</taxon>
        <taxon>Ecdysozoa</taxon>
        <taxon>Nematoda</taxon>
        <taxon>Chromadorea</taxon>
        <taxon>Rhabditida</taxon>
        <taxon>Spirurina</taxon>
        <taxon>Spiruromorpha</taxon>
        <taxon>Filarioidea</taxon>
        <taxon>Onchocercidae</taxon>
        <taxon>Wuchereria</taxon>
    </lineage>
</organism>
<keyword evidence="2" id="KW-0732">Signal</keyword>
<dbReference type="InterPro" id="IPR016186">
    <property type="entry name" value="C-type_lectin-like/link_sf"/>
</dbReference>
<feature type="region of interest" description="Disordered" evidence="1">
    <location>
        <begin position="182"/>
        <end position="245"/>
    </location>
</feature>
<evidence type="ECO:0000313" key="4">
    <source>
        <dbReference type="Proteomes" id="UP000093561"/>
    </source>
</evidence>
<dbReference type="InterPro" id="IPR016187">
    <property type="entry name" value="CTDL_fold"/>
</dbReference>
<dbReference type="WBParaSite" id="mrna-Wban_08815">
    <property type="protein sequence ID" value="mrna-Wban_08815"/>
    <property type="gene ID" value="Wban_08815"/>
</dbReference>
<dbReference type="AlphaFoldDB" id="A0AAF5Q1Q5"/>
<dbReference type="InterPro" id="IPR001304">
    <property type="entry name" value="C-type_lectin-like"/>
</dbReference>
<dbReference type="PROSITE" id="PS50041">
    <property type="entry name" value="C_TYPE_LECTIN_2"/>
    <property type="match status" value="1"/>
</dbReference>
<dbReference type="Proteomes" id="UP000093561">
    <property type="component" value="Unassembled WGS sequence"/>
</dbReference>
<accession>A0AAF5Q1Q5</accession>
<evidence type="ECO:0000313" key="5">
    <source>
        <dbReference type="WBParaSite" id="mrna-Wban_08815"/>
    </source>
</evidence>
<dbReference type="SMART" id="SM00034">
    <property type="entry name" value="CLECT"/>
    <property type="match status" value="1"/>
</dbReference>
<reference evidence="5" key="3">
    <citation type="submission" date="2024-02" db="UniProtKB">
        <authorList>
            <consortium name="WormBaseParasite"/>
        </authorList>
    </citation>
    <scope>IDENTIFICATION</scope>
    <source>
        <strain evidence="5">pt0022</strain>
    </source>
</reference>
<dbReference type="SUPFAM" id="SSF56436">
    <property type="entry name" value="C-type lectin-like"/>
    <property type="match status" value="1"/>
</dbReference>
<evidence type="ECO:0000256" key="1">
    <source>
        <dbReference type="SAM" id="MobiDB-lite"/>
    </source>
</evidence>
<feature type="signal peptide" evidence="2">
    <location>
        <begin position="1"/>
        <end position="15"/>
    </location>
</feature>
<dbReference type="CDD" id="cd00037">
    <property type="entry name" value="CLECT"/>
    <property type="match status" value="1"/>
</dbReference>
<feature type="domain" description="C-type lectin" evidence="3">
    <location>
        <begin position="26"/>
        <end position="112"/>
    </location>
</feature>
<dbReference type="Pfam" id="PF00059">
    <property type="entry name" value="Lectin_C"/>
    <property type="match status" value="1"/>
</dbReference>
<dbReference type="InterPro" id="IPR013087">
    <property type="entry name" value="Znf_C2H2_type"/>
</dbReference>
<protein>
    <recommendedName>
        <fullName evidence="3">C-type lectin domain-containing protein</fullName>
    </recommendedName>
</protein>
<reference evidence="4" key="2">
    <citation type="journal article" date="2016" name="Mol. Ecol.">
        <title>Population genomics of the filarial nematode parasite Wuchereria bancrofti from mosquitoes.</title>
        <authorList>
            <person name="Small S.T."/>
            <person name="Reimer L.J."/>
            <person name="Tisch D.J."/>
            <person name="King C.L."/>
            <person name="Christensen B.M."/>
            <person name="Siba P.M."/>
            <person name="Kazura J.W."/>
            <person name="Serre D."/>
            <person name="Zimmerman P.A."/>
        </authorList>
    </citation>
    <scope>NUCLEOTIDE SEQUENCE</scope>
    <source>
        <strain evidence="4">pt0022</strain>
    </source>
</reference>
<evidence type="ECO:0000256" key="2">
    <source>
        <dbReference type="SAM" id="SignalP"/>
    </source>
</evidence>